<evidence type="ECO:0000256" key="2">
    <source>
        <dbReference type="SAM" id="MobiDB-lite"/>
    </source>
</evidence>
<dbReference type="AlphaFoldDB" id="A0A154PEI8"/>
<dbReference type="OrthoDB" id="270284at2759"/>
<comment type="similarity">
    <text evidence="1">Belongs to the TMA16 family.</text>
</comment>
<keyword evidence="4" id="KW-1185">Reference proteome</keyword>
<dbReference type="Gene3D" id="1.20.1440.170">
    <property type="entry name" value="Translation machinery-associated protein 16-like"/>
    <property type="match status" value="1"/>
</dbReference>
<dbReference type="Proteomes" id="UP000076502">
    <property type="component" value="Unassembled WGS sequence"/>
</dbReference>
<dbReference type="PANTHER" id="PTHR13349:SF2">
    <property type="entry name" value="TRANSLATION MACHINERY-ASSOCIATED PROTEIN 16"/>
    <property type="match status" value="1"/>
</dbReference>
<sequence>MGSLIKQNLTGEKMLWIQEHMEPDVCPYTPELTARLLEIYIARNDEELGQINIKRSIGGKRSRQHASREDVLRMTKQRELEEYNTCGIEIPDILNATQCDMLRKWNGELKYITNFKFRRFGRKHLNDALQKSNKPPKTYTNNAKVKVTEKPQISSEDVMSAGNEENSSLTKSTTPTEENQTTENPMEIE</sequence>
<gene>
    <name evidence="3" type="ORF">WN55_00480</name>
</gene>
<dbReference type="GO" id="GO:0005634">
    <property type="term" value="C:nucleus"/>
    <property type="evidence" value="ECO:0007669"/>
    <property type="project" value="TreeGrafter"/>
</dbReference>
<dbReference type="FunFam" id="1.20.1440.170:FF:000001">
    <property type="entry name" value="Translation machinery-associated 16 homolog"/>
    <property type="match status" value="1"/>
</dbReference>
<organism evidence="3 4">
    <name type="scientific">Dufourea novaeangliae</name>
    <name type="common">Sweat bee</name>
    <dbReference type="NCBI Taxonomy" id="178035"/>
    <lineage>
        <taxon>Eukaryota</taxon>
        <taxon>Metazoa</taxon>
        <taxon>Ecdysozoa</taxon>
        <taxon>Arthropoda</taxon>
        <taxon>Hexapoda</taxon>
        <taxon>Insecta</taxon>
        <taxon>Pterygota</taxon>
        <taxon>Neoptera</taxon>
        <taxon>Endopterygota</taxon>
        <taxon>Hymenoptera</taxon>
        <taxon>Apocrita</taxon>
        <taxon>Aculeata</taxon>
        <taxon>Apoidea</taxon>
        <taxon>Anthophila</taxon>
        <taxon>Halictidae</taxon>
        <taxon>Rophitinae</taxon>
        <taxon>Dufourea</taxon>
    </lineage>
</organism>
<accession>A0A154PEI8</accession>
<evidence type="ECO:0000313" key="3">
    <source>
        <dbReference type="EMBL" id="KZC09834.1"/>
    </source>
</evidence>
<reference evidence="3 4" key="1">
    <citation type="submission" date="2015-07" db="EMBL/GenBank/DDBJ databases">
        <title>The genome of Dufourea novaeangliae.</title>
        <authorList>
            <person name="Pan H."/>
            <person name="Kapheim K."/>
        </authorList>
    </citation>
    <scope>NUCLEOTIDE SEQUENCE [LARGE SCALE GENOMIC DNA]</scope>
    <source>
        <strain evidence="3">0120121106</strain>
        <tissue evidence="3">Whole body</tissue>
    </source>
</reference>
<feature type="compositionally biased region" description="Polar residues" evidence="2">
    <location>
        <begin position="151"/>
        <end position="172"/>
    </location>
</feature>
<proteinExistence type="inferred from homology"/>
<dbReference type="STRING" id="178035.A0A154PEI8"/>
<evidence type="ECO:0000313" key="4">
    <source>
        <dbReference type="Proteomes" id="UP000076502"/>
    </source>
</evidence>
<protein>
    <submittedName>
        <fullName evidence="3">Translation machinery-associated protein 16</fullName>
    </submittedName>
</protein>
<dbReference type="InterPro" id="IPR038356">
    <property type="entry name" value="Tma16_sf"/>
</dbReference>
<feature type="compositionally biased region" description="Polar residues" evidence="2">
    <location>
        <begin position="129"/>
        <end position="143"/>
    </location>
</feature>
<dbReference type="InterPro" id="IPR021346">
    <property type="entry name" value="Tma16"/>
</dbReference>
<dbReference type="EMBL" id="KQ434878">
    <property type="protein sequence ID" value="KZC09834.1"/>
    <property type="molecule type" value="Genomic_DNA"/>
</dbReference>
<dbReference type="PANTHER" id="PTHR13349">
    <property type="entry name" value="TRANSLATION MACHINERY-ASSOCIATED PROTEIN 16"/>
    <property type="match status" value="1"/>
</dbReference>
<name>A0A154PEI8_DUFNO</name>
<dbReference type="Pfam" id="PF11176">
    <property type="entry name" value="Tma16"/>
    <property type="match status" value="1"/>
</dbReference>
<feature type="compositionally biased region" description="Low complexity" evidence="2">
    <location>
        <begin position="173"/>
        <end position="189"/>
    </location>
</feature>
<evidence type="ECO:0000256" key="1">
    <source>
        <dbReference type="ARBA" id="ARBA00034127"/>
    </source>
</evidence>
<feature type="region of interest" description="Disordered" evidence="2">
    <location>
        <begin position="126"/>
        <end position="189"/>
    </location>
</feature>